<dbReference type="GO" id="GO:0004722">
    <property type="term" value="F:protein serine/threonine phosphatase activity"/>
    <property type="evidence" value="ECO:0007669"/>
    <property type="project" value="UniProtKB-EC"/>
</dbReference>
<dbReference type="InterPro" id="IPR004843">
    <property type="entry name" value="Calcineurin-like_PHP"/>
</dbReference>
<dbReference type="AlphaFoldDB" id="A0A7W6DW34"/>
<keyword evidence="2" id="KW-0378">Hydrolase</keyword>
<dbReference type="RefSeq" id="WP_183969049.1">
    <property type="nucleotide sequence ID" value="NZ_BAABBZ010000056.1"/>
</dbReference>
<dbReference type="EMBL" id="JACIEJ010000012">
    <property type="protein sequence ID" value="MBB3987705.1"/>
    <property type="molecule type" value="Genomic_DNA"/>
</dbReference>
<dbReference type="GO" id="GO:0110154">
    <property type="term" value="P:RNA decapping"/>
    <property type="evidence" value="ECO:0007669"/>
    <property type="project" value="TreeGrafter"/>
</dbReference>
<dbReference type="Gene3D" id="3.60.21.10">
    <property type="match status" value="1"/>
</dbReference>
<keyword evidence="3" id="KW-1185">Reference proteome</keyword>
<dbReference type="PANTHER" id="PTHR42850:SF4">
    <property type="entry name" value="ZINC-DEPENDENT ENDOPOLYPHOSPHATASE"/>
    <property type="match status" value="1"/>
</dbReference>
<dbReference type="GO" id="GO:0008803">
    <property type="term" value="F:bis(5'-nucleosyl)-tetraphosphatase (symmetrical) activity"/>
    <property type="evidence" value="ECO:0007669"/>
    <property type="project" value="TreeGrafter"/>
</dbReference>
<evidence type="ECO:0000259" key="1">
    <source>
        <dbReference type="Pfam" id="PF00149"/>
    </source>
</evidence>
<reference evidence="2 3" key="1">
    <citation type="submission" date="2020-08" db="EMBL/GenBank/DDBJ databases">
        <title>Genomic Encyclopedia of Type Strains, Phase IV (KMG-IV): sequencing the most valuable type-strain genomes for metagenomic binning, comparative biology and taxonomic classification.</title>
        <authorList>
            <person name="Goeker M."/>
        </authorList>
    </citation>
    <scope>NUCLEOTIDE SEQUENCE [LARGE SCALE GENOMIC DNA]</scope>
    <source>
        <strain evidence="2 3">DSM 102235</strain>
    </source>
</reference>
<protein>
    <submittedName>
        <fullName evidence="2">Serine/threonine protein phosphatase 1</fullName>
        <ecNumber evidence="2">3.1.3.16</ecNumber>
    </submittedName>
</protein>
<comment type="caution">
    <text evidence="2">The sequence shown here is derived from an EMBL/GenBank/DDBJ whole genome shotgun (WGS) entry which is preliminary data.</text>
</comment>
<gene>
    <name evidence="2" type="ORF">GGQ68_004058</name>
</gene>
<dbReference type="InterPro" id="IPR050126">
    <property type="entry name" value="Ap4A_hydrolase"/>
</dbReference>
<evidence type="ECO:0000313" key="2">
    <source>
        <dbReference type="EMBL" id="MBB3987705.1"/>
    </source>
</evidence>
<dbReference type="PANTHER" id="PTHR42850">
    <property type="entry name" value="METALLOPHOSPHOESTERASE"/>
    <property type="match status" value="1"/>
</dbReference>
<dbReference type="EC" id="3.1.3.16" evidence="2"/>
<name>A0A7W6DW34_9RHOB</name>
<dbReference type="InterPro" id="IPR029052">
    <property type="entry name" value="Metallo-depent_PP-like"/>
</dbReference>
<feature type="domain" description="Calcineurin-like phosphoesterase" evidence="1">
    <location>
        <begin position="36"/>
        <end position="219"/>
    </location>
</feature>
<dbReference type="Pfam" id="PF00149">
    <property type="entry name" value="Metallophos"/>
    <property type="match status" value="1"/>
</dbReference>
<dbReference type="GO" id="GO:0005737">
    <property type="term" value="C:cytoplasm"/>
    <property type="evidence" value="ECO:0007669"/>
    <property type="project" value="TreeGrafter"/>
</dbReference>
<proteinExistence type="predicted"/>
<dbReference type="Proteomes" id="UP000541426">
    <property type="component" value="Unassembled WGS sequence"/>
</dbReference>
<evidence type="ECO:0000313" key="3">
    <source>
        <dbReference type="Proteomes" id="UP000541426"/>
    </source>
</evidence>
<accession>A0A7W6DW34</accession>
<organism evidence="2 3">
    <name type="scientific">Sagittula marina</name>
    <dbReference type="NCBI Taxonomy" id="943940"/>
    <lineage>
        <taxon>Bacteria</taxon>
        <taxon>Pseudomonadati</taxon>
        <taxon>Pseudomonadota</taxon>
        <taxon>Alphaproteobacteria</taxon>
        <taxon>Rhodobacterales</taxon>
        <taxon>Roseobacteraceae</taxon>
        <taxon>Sagittula</taxon>
    </lineage>
</organism>
<dbReference type="SUPFAM" id="SSF56300">
    <property type="entry name" value="Metallo-dependent phosphatases"/>
    <property type="match status" value="1"/>
</dbReference>
<sequence>MKLLNKILGRKGHPTGTSRKAEASIPFTAQIEPDAPFFAIGDVHGCIRQLGDLLVKIEKLEDVPQVICVGDLVDRGDDSAAVLNMLRRLNGEFGDLVLSLKGNHEAMMLDFIDDPDRSGDRWLRNGGLQTLSSYRVSRSPGTSLIALRDRLVEAMGQDMVDWVRALPVKWQSGNVAVVHAGADPLVPMNLQSDELLLWGTSDFTKIPRPDGTWIVHGHTIVREPKAENGRISTDTGAYATGRLTCAYVRPGDVSFIEAT</sequence>